<dbReference type="Pfam" id="PF08546">
    <property type="entry name" value="ApbA_C"/>
    <property type="match status" value="1"/>
</dbReference>
<dbReference type="FunFam" id="1.10.1040.10:FF:000017">
    <property type="entry name" value="2-dehydropantoate 2-reductase"/>
    <property type="match status" value="1"/>
</dbReference>
<keyword evidence="6 9" id="KW-1133">Transmembrane helix</keyword>
<dbReference type="InterPro" id="IPR008927">
    <property type="entry name" value="6-PGluconate_DH-like_C_sf"/>
</dbReference>
<evidence type="ECO:0000313" key="13">
    <source>
        <dbReference type="Proteomes" id="UP000053758"/>
    </source>
</evidence>
<dbReference type="Pfam" id="PF02558">
    <property type="entry name" value="ApbA"/>
    <property type="match status" value="1"/>
</dbReference>
<dbReference type="PANTHER" id="PTHR21708:SF26">
    <property type="entry name" value="2-DEHYDROPANTOATE 2-REDUCTASE"/>
    <property type="match status" value="1"/>
</dbReference>
<dbReference type="HOGENOM" id="CLU_438695_0_0_1"/>
<evidence type="ECO:0000256" key="3">
    <source>
        <dbReference type="ARBA" id="ARBA00007870"/>
    </source>
</evidence>
<keyword evidence="4 9" id="KW-0812">Transmembrane</keyword>
<evidence type="ECO:0000256" key="4">
    <source>
        <dbReference type="ARBA" id="ARBA00022692"/>
    </source>
</evidence>
<dbReference type="AlphaFoldDB" id="A0A081CI51"/>
<evidence type="ECO:0000256" key="2">
    <source>
        <dbReference type="ARBA" id="ARBA00005335"/>
    </source>
</evidence>
<dbReference type="InterPro" id="IPR007919">
    <property type="entry name" value="UPF0220"/>
</dbReference>
<dbReference type="PANTHER" id="PTHR21708">
    <property type="entry name" value="PROBABLE 2-DEHYDROPANTOATE 2-REDUCTASE"/>
    <property type="match status" value="1"/>
</dbReference>
<dbReference type="Gene3D" id="1.10.1040.10">
    <property type="entry name" value="N-(1-d-carboxylethyl)-l-norvaline Dehydrogenase, domain 2"/>
    <property type="match status" value="1"/>
</dbReference>
<dbReference type="InterPro" id="IPR013332">
    <property type="entry name" value="KPR_N"/>
</dbReference>
<evidence type="ECO:0000256" key="6">
    <source>
        <dbReference type="ARBA" id="ARBA00022989"/>
    </source>
</evidence>
<dbReference type="InterPro" id="IPR036291">
    <property type="entry name" value="NAD(P)-bd_dom_sf"/>
</dbReference>
<dbReference type="SUPFAM" id="SSF51735">
    <property type="entry name" value="NAD(P)-binding Rossmann-fold domains"/>
    <property type="match status" value="1"/>
</dbReference>
<evidence type="ECO:0000256" key="5">
    <source>
        <dbReference type="ARBA" id="ARBA00022857"/>
    </source>
</evidence>
<dbReference type="GO" id="GO:0008677">
    <property type="term" value="F:2-dehydropantoate 2-reductase activity"/>
    <property type="evidence" value="ECO:0007669"/>
    <property type="project" value="InterPro"/>
</dbReference>
<feature type="transmembrane region" description="Helical" evidence="9">
    <location>
        <begin position="132"/>
        <end position="154"/>
    </location>
</feature>
<name>A0A081CI51_PSEA2</name>
<dbReference type="NCBIfam" id="TIGR00745">
    <property type="entry name" value="apbA_panE"/>
    <property type="match status" value="1"/>
</dbReference>
<comment type="similarity">
    <text evidence="2">Belongs to the UPF0220 family.</text>
</comment>
<dbReference type="InterPro" id="IPR013328">
    <property type="entry name" value="6PGD_dom2"/>
</dbReference>
<dbReference type="GeneID" id="26305301"/>
<feature type="domain" description="Ketopantoate reductase C-terminal" evidence="11">
    <location>
        <begin position="483"/>
        <end position="609"/>
    </location>
</feature>
<organism evidence="12">
    <name type="scientific">Pseudozyma antarctica</name>
    <name type="common">Yeast</name>
    <name type="synonym">Candida antarctica</name>
    <dbReference type="NCBI Taxonomy" id="84753"/>
    <lineage>
        <taxon>Eukaryota</taxon>
        <taxon>Fungi</taxon>
        <taxon>Dikarya</taxon>
        <taxon>Basidiomycota</taxon>
        <taxon>Ustilaginomycotina</taxon>
        <taxon>Ustilaginomycetes</taxon>
        <taxon>Ustilaginales</taxon>
        <taxon>Ustilaginaceae</taxon>
        <taxon>Moesziomyces</taxon>
    </lineage>
</organism>
<sequence>MPASSVPHGGRCMHFLHTATATAQLAYLHAIQPSTIHLPIASLGTHHIKARTHKFTGMSLPRRSYDPRRVCLVPLPSLPAFMQTSKRQAGIYLSGALFALGWWFFLDASIISSMRLRKPIDPTAPYDPPATYITFADWVPGLCGTLGMIVVNLIDKQHLTDVGAAFSFGGGGGGSFATDSVQWRARLFLFIGFALMAGGLAGSITVLTVKYLVPALPEGYEYYGVANVVQNASIMFSTVLLWLSQNTESEYDSSRLPLDTMSEPAPVHILIVGAGAVGCFYASKLHGIHSGRDVRVSLVCRSNYKQIAENGVQLETHSFGNYHFTPYRVFSSIKQAGDYTEGGAFKWDYVVVTTKALPDITNDALDIAPLVTRGVHGSCIVLIQNGVGIEEVHRAEFGQNPIVSAVTVISAEQIRHGVIRQNRWTRITMGTYTNGQAKPNSLLSDSTLLDQLSSVTDKHIHQLVSWFTATGIRDAEFASELSLQQTRWHKLCINASMNPSSVLSGGTPNARMALDPELRTHLHACMNEIFTTAPKILGIEFDAKKHASPDRILKSTERNTGGKPSMLLDWQAARPMELEVILGNPIRIARRNGLDMPRLQTLYALLKMAQTRKAEDANPPAKL</sequence>
<dbReference type="GO" id="GO:0016020">
    <property type="term" value="C:membrane"/>
    <property type="evidence" value="ECO:0007669"/>
    <property type="project" value="UniProtKB-SubCell"/>
</dbReference>
<keyword evidence="7" id="KW-0560">Oxidoreductase</keyword>
<reference evidence="12" key="1">
    <citation type="submission" date="2014-07" db="EMBL/GenBank/DDBJ databases">
        <title>Draft genome sequence of the yeast Pseudozyma antarctica JCM 10317 known as a producer of lipase B which used in a wide range of industrial applications.</title>
        <authorList>
            <person name="Morita T."/>
            <person name="Saika A."/>
            <person name="Koike H."/>
        </authorList>
    </citation>
    <scope>NUCLEOTIDE SEQUENCE</scope>
    <source>
        <strain evidence="12">JCM 10317</strain>
    </source>
</reference>
<gene>
    <name evidence="12" type="ORF">PAN0_012c4569</name>
</gene>
<dbReference type="Gene3D" id="3.40.50.720">
    <property type="entry name" value="NAD(P)-binding Rossmann-like Domain"/>
    <property type="match status" value="1"/>
</dbReference>
<dbReference type="GO" id="GO:0015940">
    <property type="term" value="P:pantothenate biosynthetic process"/>
    <property type="evidence" value="ECO:0007669"/>
    <property type="project" value="InterPro"/>
</dbReference>
<evidence type="ECO:0000259" key="11">
    <source>
        <dbReference type="Pfam" id="PF08546"/>
    </source>
</evidence>
<evidence type="ECO:0000256" key="8">
    <source>
        <dbReference type="ARBA" id="ARBA00023136"/>
    </source>
</evidence>
<dbReference type="GO" id="GO:0005737">
    <property type="term" value="C:cytoplasm"/>
    <property type="evidence" value="ECO:0007669"/>
    <property type="project" value="TreeGrafter"/>
</dbReference>
<dbReference type="Pfam" id="PF05255">
    <property type="entry name" value="UPF0220"/>
    <property type="match status" value="1"/>
</dbReference>
<feature type="transmembrane region" description="Helical" evidence="9">
    <location>
        <begin position="91"/>
        <end position="112"/>
    </location>
</feature>
<feature type="transmembrane region" description="Helical" evidence="9">
    <location>
        <begin position="187"/>
        <end position="213"/>
    </location>
</feature>
<dbReference type="InterPro" id="IPR003710">
    <property type="entry name" value="ApbA"/>
</dbReference>
<proteinExistence type="inferred from homology"/>
<evidence type="ECO:0000256" key="7">
    <source>
        <dbReference type="ARBA" id="ARBA00023002"/>
    </source>
</evidence>
<keyword evidence="8 9" id="KW-0472">Membrane</keyword>
<evidence type="ECO:0000256" key="1">
    <source>
        <dbReference type="ARBA" id="ARBA00004141"/>
    </source>
</evidence>
<evidence type="ECO:0000259" key="10">
    <source>
        <dbReference type="Pfam" id="PF02558"/>
    </source>
</evidence>
<accession>A0A081CI51</accession>
<dbReference type="Proteomes" id="UP000053758">
    <property type="component" value="Unassembled WGS sequence"/>
</dbReference>
<dbReference type="EMBL" id="DF830079">
    <property type="protein sequence ID" value="GAK66347.1"/>
    <property type="molecule type" value="Genomic_DNA"/>
</dbReference>
<comment type="similarity">
    <text evidence="3">Belongs to the ketopantoate reductase family.</text>
</comment>
<dbReference type="SUPFAM" id="SSF48179">
    <property type="entry name" value="6-phosphogluconate dehydrogenase C-terminal domain-like"/>
    <property type="match status" value="1"/>
</dbReference>
<comment type="subcellular location">
    <subcellularLocation>
        <location evidence="1">Membrane</location>
        <topology evidence="1">Multi-pass membrane protein</topology>
    </subcellularLocation>
</comment>
<dbReference type="FunFam" id="3.40.50.720:FF:000609">
    <property type="entry name" value="2-dehydropantoate 2-reductase"/>
    <property type="match status" value="1"/>
</dbReference>
<dbReference type="InterPro" id="IPR051402">
    <property type="entry name" value="KPR-Related"/>
</dbReference>
<evidence type="ECO:0000313" key="12">
    <source>
        <dbReference type="EMBL" id="GAK66347.1"/>
    </source>
</evidence>
<dbReference type="InterPro" id="IPR013752">
    <property type="entry name" value="KPA_reductase"/>
</dbReference>
<keyword evidence="5" id="KW-0521">NADP</keyword>
<feature type="domain" description="Ketopantoate reductase N-terminal" evidence="10">
    <location>
        <begin position="269"/>
        <end position="432"/>
    </location>
</feature>
<dbReference type="RefSeq" id="XP_014655592.1">
    <property type="nucleotide sequence ID" value="XM_014800106.1"/>
</dbReference>
<protein>
    <submittedName>
        <fullName evidence="12">2-dehydropantoate 2-reductase</fullName>
    </submittedName>
</protein>
<keyword evidence="13" id="KW-1185">Reference proteome</keyword>
<evidence type="ECO:0000256" key="9">
    <source>
        <dbReference type="SAM" id="Phobius"/>
    </source>
</evidence>